<evidence type="ECO:0000313" key="1">
    <source>
        <dbReference type="EMBL" id="SEI30457.1"/>
    </source>
</evidence>
<dbReference type="EMBL" id="LT630001">
    <property type="protein sequence ID" value="SEI30457.1"/>
    <property type="molecule type" value="Genomic_DNA"/>
</dbReference>
<keyword evidence="2" id="KW-1185">Reference proteome</keyword>
<protein>
    <submittedName>
        <fullName evidence="1">Uncharacterized protein</fullName>
    </submittedName>
</protein>
<proteinExistence type="predicted"/>
<evidence type="ECO:0000313" key="2">
    <source>
        <dbReference type="Proteomes" id="UP000276869"/>
    </source>
</evidence>
<dbReference type="Proteomes" id="UP000276869">
    <property type="component" value="Segment"/>
</dbReference>
<reference evidence="2" key="1">
    <citation type="submission" date="2023-12" db="EMBL/GenBank/DDBJ databases">
        <authorList>
            <person name="Petit M.-A."/>
            <person name="Lossouarn J."/>
        </authorList>
    </citation>
    <scope>NUCLEOTIDE SEQUENCE [LARGE SCALE GENOMIC DNA]</scope>
</reference>
<organism evidence="1 2">
    <name type="scientific">Enterococcus phage Idefix</name>
    <dbReference type="NCBI Taxonomy" id="2017580"/>
    <lineage>
        <taxon>Viruses</taxon>
        <taxon>Duplodnaviria</taxon>
        <taxon>Heunggongvirae</taxon>
        <taxon>Uroviricota</taxon>
        <taxon>Caudoviricetes</taxon>
        <taxon>Rountreeviridae</taxon>
        <taxon>Sarlesvirinae</taxon>
        <taxon>Copernicusvirus</taxon>
        <taxon>Copernicusvirus Idefix</taxon>
    </lineage>
</organism>
<name>A0A1M4NET4_9CAUD</name>
<gene>
    <name evidence="1" type="ORF">IDF_09</name>
</gene>
<accession>A0A1M4NET4</accession>
<sequence length="69" mass="8353">MLREKECNLKPRIYKVEYLIVYVDGTVKEKEECYKADSQGDATHKWMQQFSFNPYVKFVRCTEVPIQWN</sequence>